<evidence type="ECO:0000259" key="2">
    <source>
        <dbReference type="Pfam" id="PF00437"/>
    </source>
</evidence>
<evidence type="ECO:0000313" key="4">
    <source>
        <dbReference type="Proteomes" id="UP001612915"/>
    </source>
</evidence>
<dbReference type="CDD" id="cd01130">
    <property type="entry name" value="VirB11-like_ATPase"/>
    <property type="match status" value="1"/>
</dbReference>
<accession>A0ABW8AIX8</accession>
<comment type="caution">
    <text evidence="3">The sequence shown here is derived from an EMBL/GenBank/DDBJ whole genome shotgun (WGS) entry which is preliminary data.</text>
</comment>
<dbReference type="InterPro" id="IPR027417">
    <property type="entry name" value="P-loop_NTPase"/>
</dbReference>
<dbReference type="PANTHER" id="PTHR30486">
    <property type="entry name" value="TWITCHING MOTILITY PROTEIN PILT"/>
    <property type="match status" value="1"/>
</dbReference>
<organism evidence="3 4">
    <name type="scientific">Spongisporangium articulatum</name>
    <dbReference type="NCBI Taxonomy" id="3362603"/>
    <lineage>
        <taxon>Bacteria</taxon>
        <taxon>Bacillati</taxon>
        <taxon>Actinomycetota</taxon>
        <taxon>Actinomycetes</taxon>
        <taxon>Kineosporiales</taxon>
        <taxon>Kineosporiaceae</taxon>
        <taxon>Spongisporangium</taxon>
    </lineage>
</organism>
<dbReference type="Proteomes" id="UP001612915">
    <property type="component" value="Unassembled WGS sequence"/>
</dbReference>
<dbReference type="Pfam" id="PF00437">
    <property type="entry name" value="T2SSE"/>
    <property type="match status" value="1"/>
</dbReference>
<dbReference type="SUPFAM" id="SSF52540">
    <property type="entry name" value="P-loop containing nucleoside triphosphate hydrolases"/>
    <property type="match status" value="1"/>
</dbReference>
<dbReference type="PANTHER" id="PTHR30486:SF6">
    <property type="entry name" value="TYPE IV PILUS RETRACTATION ATPASE PILT"/>
    <property type="match status" value="1"/>
</dbReference>
<name>A0ABW8AIX8_9ACTN</name>
<dbReference type="Gene3D" id="3.30.450.380">
    <property type="match status" value="1"/>
</dbReference>
<dbReference type="InterPro" id="IPR050921">
    <property type="entry name" value="T4SS_GSP_E_ATPase"/>
</dbReference>
<dbReference type="InterPro" id="IPR022399">
    <property type="entry name" value="TadA-like_ATPase"/>
</dbReference>
<dbReference type="EMBL" id="JBITLV010000001">
    <property type="protein sequence ID" value="MFI7586317.1"/>
    <property type="molecule type" value="Genomic_DNA"/>
</dbReference>
<feature type="domain" description="Bacterial type II secretion system protein E" evidence="2">
    <location>
        <begin position="71"/>
        <end position="334"/>
    </location>
</feature>
<proteinExistence type="inferred from homology"/>
<dbReference type="NCBIfam" id="TIGR03819">
    <property type="entry name" value="heli_sec_ATPase"/>
    <property type="match status" value="1"/>
</dbReference>
<evidence type="ECO:0000313" key="3">
    <source>
        <dbReference type="EMBL" id="MFI7586317.1"/>
    </source>
</evidence>
<keyword evidence="4" id="KW-1185">Reference proteome</keyword>
<gene>
    <name evidence="3" type="ORF">ACIB24_04515</name>
</gene>
<dbReference type="RefSeq" id="WP_398275754.1">
    <property type="nucleotide sequence ID" value="NZ_JBITLV010000001.1"/>
</dbReference>
<protein>
    <submittedName>
        <fullName evidence="3">TadA family conjugal transfer-associated ATPase</fullName>
    </submittedName>
</protein>
<sequence length="398" mass="41296">MGGPVGGPVGAVPADRLRPVVERVRARLAVGDVRPETVGAAVRRAAAESGLLLSRTDTEVVVGRVRAELWGLGPLQALVEAAGVTDVLVNGPGEVWVDAGSGLRRVPSPLADEAQVRALAVRLAAGAGRRLDEAVPHVDARLPGGVRLHAVLPPVSPAGTLLSLRVMARTPFSLEQLAAGGGLPRAWLPVLARIVRHRVAYLVSGGTGAGKTTFLAALLGLVPPDERIVLVEDVGELQPEHPHVVRLEARHENVEGRGAVTLDDLVRQALRMRPDRLVVGECRGPEVRDLLVALNTGHSGGCGTVHANAAADVPARLEALGALAGLGPEAVRAQVGAGLEVVLHVRRRDGRRELVEVAVLRAGSDGRVVVEPALTAGAAPGPGWSRLAGRIAWEGPPP</sequence>
<evidence type="ECO:0000256" key="1">
    <source>
        <dbReference type="ARBA" id="ARBA00006611"/>
    </source>
</evidence>
<dbReference type="Gene3D" id="3.40.50.300">
    <property type="entry name" value="P-loop containing nucleotide triphosphate hydrolases"/>
    <property type="match status" value="1"/>
</dbReference>
<reference evidence="3 4" key="1">
    <citation type="submission" date="2024-10" db="EMBL/GenBank/DDBJ databases">
        <title>The Natural Products Discovery Center: Release of the First 8490 Sequenced Strains for Exploring Actinobacteria Biosynthetic Diversity.</title>
        <authorList>
            <person name="Kalkreuter E."/>
            <person name="Kautsar S.A."/>
            <person name="Yang D."/>
            <person name="Bader C.D."/>
            <person name="Teijaro C.N."/>
            <person name="Fluegel L."/>
            <person name="Davis C.M."/>
            <person name="Simpson J.R."/>
            <person name="Lauterbach L."/>
            <person name="Steele A.D."/>
            <person name="Gui C."/>
            <person name="Meng S."/>
            <person name="Li G."/>
            <person name="Viehrig K."/>
            <person name="Ye F."/>
            <person name="Su P."/>
            <person name="Kiefer A.F."/>
            <person name="Nichols A."/>
            <person name="Cepeda A.J."/>
            <person name="Yan W."/>
            <person name="Fan B."/>
            <person name="Jiang Y."/>
            <person name="Adhikari A."/>
            <person name="Zheng C.-J."/>
            <person name="Schuster L."/>
            <person name="Cowan T.M."/>
            <person name="Smanski M.J."/>
            <person name="Chevrette M.G."/>
            <person name="De Carvalho L.P.S."/>
            <person name="Shen B."/>
        </authorList>
    </citation>
    <scope>NUCLEOTIDE SEQUENCE [LARGE SCALE GENOMIC DNA]</scope>
    <source>
        <strain evidence="3 4">NPDC049639</strain>
    </source>
</reference>
<dbReference type="InterPro" id="IPR001482">
    <property type="entry name" value="T2SS/T4SS_dom"/>
</dbReference>
<comment type="similarity">
    <text evidence="1">Belongs to the GSP E family.</text>
</comment>